<comment type="caution">
    <text evidence="1">The sequence shown here is derived from an EMBL/GenBank/DDBJ whole genome shotgun (WGS) entry which is preliminary data.</text>
</comment>
<proteinExistence type="predicted"/>
<organism evidence="1 2">
    <name type="scientific">Pholiota conissans</name>
    <dbReference type="NCBI Taxonomy" id="109636"/>
    <lineage>
        <taxon>Eukaryota</taxon>
        <taxon>Fungi</taxon>
        <taxon>Dikarya</taxon>
        <taxon>Basidiomycota</taxon>
        <taxon>Agaricomycotina</taxon>
        <taxon>Agaricomycetes</taxon>
        <taxon>Agaricomycetidae</taxon>
        <taxon>Agaricales</taxon>
        <taxon>Agaricineae</taxon>
        <taxon>Strophariaceae</taxon>
        <taxon>Pholiota</taxon>
    </lineage>
</organism>
<dbReference type="Proteomes" id="UP000807469">
    <property type="component" value="Unassembled WGS sequence"/>
</dbReference>
<keyword evidence="2" id="KW-1185">Reference proteome</keyword>
<accession>A0A9P6CW05</accession>
<protein>
    <submittedName>
        <fullName evidence="1">Uncharacterized protein</fullName>
    </submittedName>
</protein>
<dbReference type="AlphaFoldDB" id="A0A9P6CW05"/>
<sequence length="224" mass="24935">MSGYSGMREDTSRLEYEYVEIEDPARRRLGASPPSIAPAVGHPLKTESVSVYRHIPNPTGALRGRTYAEDGLVIRGSDGGQKETANASWDDVYLNAVVPFGWREGEGSKGWKIFGWTTLPAVYGEIEVEELQARSFKTSRTTKRPLMMGVVSGDSELREGRTRTGSLSVDLTEEKRRAAGAKGELRKESQSVVHVIVNHGDDGVRPKWWEIFSWATYVAYAREI</sequence>
<name>A0A9P6CW05_9AGAR</name>
<reference evidence="1" key="1">
    <citation type="submission" date="2020-11" db="EMBL/GenBank/DDBJ databases">
        <authorList>
            <consortium name="DOE Joint Genome Institute"/>
            <person name="Ahrendt S."/>
            <person name="Riley R."/>
            <person name="Andreopoulos W."/>
            <person name="Labutti K."/>
            <person name="Pangilinan J."/>
            <person name="Ruiz-Duenas F.J."/>
            <person name="Barrasa J.M."/>
            <person name="Sanchez-Garcia M."/>
            <person name="Camarero S."/>
            <person name="Miyauchi S."/>
            <person name="Serrano A."/>
            <person name="Linde D."/>
            <person name="Babiker R."/>
            <person name="Drula E."/>
            <person name="Ayuso-Fernandez I."/>
            <person name="Pacheco R."/>
            <person name="Padilla G."/>
            <person name="Ferreira P."/>
            <person name="Barriuso J."/>
            <person name="Kellner H."/>
            <person name="Castanera R."/>
            <person name="Alfaro M."/>
            <person name="Ramirez L."/>
            <person name="Pisabarro A.G."/>
            <person name="Kuo A."/>
            <person name="Tritt A."/>
            <person name="Lipzen A."/>
            <person name="He G."/>
            <person name="Yan M."/>
            <person name="Ng V."/>
            <person name="Cullen D."/>
            <person name="Martin F."/>
            <person name="Rosso M.-N."/>
            <person name="Henrissat B."/>
            <person name="Hibbett D."/>
            <person name="Martinez A.T."/>
            <person name="Grigoriev I.V."/>
        </authorList>
    </citation>
    <scope>NUCLEOTIDE SEQUENCE</scope>
    <source>
        <strain evidence="1">CIRM-BRFM 674</strain>
    </source>
</reference>
<gene>
    <name evidence="1" type="ORF">BDN70DRAFT_899272</name>
</gene>
<evidence type="ECO:0000313" key="1">
    <source>
        <dbReference type="EMBL" id="KAF9474068.1"/>
    </source>
</evidence>
<dbReference type="EMBL" id="MU155399">
    <property type="protein sequence ID" value="KAF9474068.1"/>
    <property type="molecule type" value="Genomic_DNA"/>
</dbReference>
<evidence type="ECO:0000313" key="2">
    <source>
        <dbReference type="Proteomes" id="UP000807469"/>
    </source>
</evidence>